<keyword evidence="1 9" id="KW-0547">Nucleotide-binding</keyword>
<dbReference type="FunCoup" id="A7TN77">
    <property type="interactions" value="21"/>
</dbReference>
<dbReference type="eggNOG" id="KOG2108">
    <property type="taxonomic scope" value="Eukaryota"/>
</dbReference>
<dbReference type="InterPro" id="IPR014016">
    <property type="entry name" value="UvrD-like_ATP-bd"/>
</dbReference>
<dbReference type="PROSITE" id="PS51198">
    <property type="entry name" value="UVRD_HELICASE_ATP_BIND"/>
    <property type="match status" value="1"/>
</dbReference>
<gene>
    <name evidence="12" type="ORF">Kpol_1053p32</name>
</gene>
<dbReference type="RefSeq" id="XP_001644153.1">
    <property type="nucleotide sequence ID" value="XM_001644103.2"/>
</dbReference>
<dbReference type="GO" id="GO:0032042">
    <property type="term" value="P:mitochondrial DNA metabolic process"/>
    <property type="evidence" value="ECO:0007669"/>
    <property type="project" value="EnsemblFungi"/>
</dbReference>
<proteinExistence type="predicted"/>
<dbReference type="GO" id="GO:0043138">
    <property type="term" value="F:3'-5' DNA helicase activity"/>
    <property type="evidence" value="ECO:0007669"/>
    <property type="project" value="UniProtKB-EC"/>
</dbReference>
<name>A7TN77_VANPO</name>
<dbReference type="GO" id="GO:0005634">
    <property type="term" value="C:nucleus"/>
    <property type="evidence" value="ECO:0007669"/>
    <property type="project" value="TreeGrafter"/>
</dbReference>
<dbReference type="GO" id="GO:0005759">
    <property type="term" value="C:mitochondrial matrix"/>
    <property type="evidence" value="ECO:0007669"/>
    <property type="project" value="EnsemblFungi"/>
</dbReference>
<sequence length="614" mass="69475">MQLTKSQETVVEFPYEPESTLKIIAGPGSGKTITLLHRVKKLIDSGIAKPDEILILSLTNKAVDNILDKLLDLFEQKNGNPSIEFAEENDPITRIVSQIGVYTIHGLANRIVIENEGLLEIIEENGWKVLMKLVSSEFWKNSKPTAREFERLYNQYKNSPNGKDVVEKISKLMIVSKVVTNNELIIRASEHLLSLDSFDDSKKGIEFTSTIKNDVKIVMIDEFQDLYPTLLPLLTSISKGKRLEIYGDTNQSIYQFLGNNKEVIKAIDEIHPQDKLVTLKLDDNFRSTPEITNLANTIVNKYGTDSNYLKTGYSKSPSGVQPLVIQTQNSIEELDYIIERIVELSCSSVKLSDIAILARTNAKLDMINNFISDYGIPTQKLSAYPEWVENPSIRFLIDILKIISVTSKQNNGEISYTNRTSDFNILSLLSDINGIGQDSLQKLHSECLLRNISLWKQITSVSSSNWSVNPSSKKRISEVAKILLPQVESCTLSTIEEPLAFLETLCALANQLNSKQLIFNSEREMIKFQNNLEEFLKVLKLCKFNLPEGVTLLDWFLETYLDQSLVLHNRSSHMDDKEQGKINLSTIHSSKGLEFPDVMLIGDLQNKFQLNIMF</sequence>
<dbReference type="STRING" id="436907.A7TN77"/>
<keyword evidence="3 9" id="KW-0347">Helicase</keyword>
<dbReference type="PANTHER" id="PTHR11070">
    <property type="entry name" value="UVRD / RECB / PCRA DNA HELICASE FAMILY MEMBER"/>
    <property type="match status" value="1"/>
</dbReference>
<dbReference type="Gene3D" id="1.10.486.10">
    <property type="entry name" value="PCRA, domain 4"/>
    <property type="match status" value="1"/>
</dbReference>
<dbReference type="InterPro" id="IPR014017">
    <property type="entry name" value="DNA_helicase_UvrD-like_C"/>
</dbReference>
<evidence type="ECO:0000259" key="11">
    <source>
        <dbReference type="PROSITE" id="PS51217"/>
    </source>
</evidence>
<dbReference type="InterPro" id="IPR000212">
    <property type="entry name" value="DNA_helicase_UvrD/REP"/>
</dbReference>
<evidence type="ECO:0000256" key="5">
    <source>
        <dbReference type="ARBA" id="ARBA00023235"/>
    </source>
</evidence>
<dbReference type="GO" id="GO:0003677">
    <property type="term" value="F:DNA binding"/>
    <property type="evidence" value="ECO:0007669"/>
    <property type="project" value="InterPro"/>
</dbReference>
<feature type="domain" description="UvrD-like helicase C-terminal" evidence="11">
    <location>
        <begin position="289"/>
        <end position="592"/>
    </location>
</feature>
<dbReference type="GeneID" id="5544421"/>
<evidence type="ECO:0000256" key="7">
    <source>
        <dbReference type="ARBA" id="ARBA00034808"/>
    </source>
</evidence>
<dbReference type="GO" id="GO:0016787">
    <property type="term" value="F:hydrolase activity"/>
    <property type="evidence" value="ECO:0007669"/>
    <property type="project" value="UniProtKB-UniRule"/>
</dbReference>
<feature type="domain" description="UvrD-like helicase ATP-binding" evidence="10">
    <location>
        <begin position="4"/>
        <end position="288"/>
    </location>
</feature>
<evidence type="ECO:0000256" key="2">
    <source>
        <dbReference type="ARBA" id="ARBA00022801"/>
    </source>
</evidence>
<dbReference type="EMBL" id="DS480428">
    <property type="protein sequence ID" value="EDO16295.1"/>
    <property type="molecule type" value="Genomic_DNA"/>
</dbReference>
<dbReference type="PANTHER" id="PTHR11070:SF46">
    <property type="entry name" value="ATP-DEPENDENT DNA HELICASE HMI1, MITOCHONDRIAL"/>
    <property type="match status" value="1"/>
</dbReference>
<feature type="binding site" evidence="9">
    <location>
        <begin position="25"/>
        <end position="32"/>
    </location>
    <ligand>
        <name>ATP</name>
        <dbReference type="ChEBI" id="CHEBI:30616"/>
    </ligand>
</feature>
<dbReference type="Pfam" id="PF00580">
    <property type="entry name" value="UvrD-helicase"/>
    <property type="match status" value="1"/>
</dbReference>
<dbReference type="OrthoDB" id="1470711at2759"/>
<dbReference type="HOGENOM" id="CLU_004585_7_0_1"/>
<dbReference type="EC" id="5.6.2.4" evidence="7"/>
<comment type="catalytic activity">
    <reaction evidence="6">
        <text>Couples ATP hydrolysis with the unwinding of duplex DNA by translocating in the 3'-5' direction.</text>
        <dbReference type="EC" id="5.6.2.4"/>
    </reaction>
</comment>
<accession>A7TN77</accession>
<evidence type="ECO:0000256" key="9">
    <source>
        <dbReference type="PROSITE-ProRule" id="PRU00560"/>
    </source>
</evidence>
<protein>
    <recommendedName>
        <fullName evidence="7">DNA 3'-5' helicase</fullName>
        <ecNumber evidence="7">5.6.2.4</ecNumber>
    </recommendedName>
</protein>
<keyword evidence="5" id="KW-0413">Isomerase</keyword>
<dbReference type="InterPro" id="IPR027417">
    <property type="entry name" value="P-loop_NTPase"/>
</dbReference>
<dbReference type="Pfam" id="PF13361">
    <property type="entry name" value="UvrD_C"/>
    <property type="match status" value="1"/>
</dbReference>
<dbReference type="GO" id="GO:0000725">
    <property type="term" value="P:recombinational repair"/>
    <property type="evidence" value="ECO:0007669"/>
    <property type="project" value="TreeGrafter"/>
</dbReference>
<evidence type="ECO:0000256" key="6">
    <source>
        <dbReference type="ARBA" id="ARBA00034617"/>
    </source>
</evidence>
<dbReference type="InParanoid" id="A7TN77"/>
<dbReference type="PROSITE" id="PS51217">
    <property type="entry name" value="UVRD_HELICASE_CTER"/>
    <property type="match status" value="1"/>
</dbReference>
<dbReference type="OMA" id="ENGWRGL"/>
<comment type="catalytic activity">
    <reaction evidence="8">
        <text>ATP + H2O = ADP + phosphate + H(+)</text>
        <dbReference type="Rhea" id="RHEA:13065"/>
        <dbReference type="ChEBI" id="CHEBI:15377"/>
        <dbReference type="ChEBI" id="CHEBI:15378"/>
        <dbReference type="ChEBI" id="CHEBI:30616"/>
        <dbReference type="ChEBI" id="CHEBI:43474"/>
        <dbReference type="ChEBI" id="CHEBI:456216"/>
        <dbReference type="EC" id="5.6.2.4"/>
    </reaction>
</comment>
<evidence type="ECO:0000259" key="10">
    <source>
        <dbReference type="PROSITE" id="PS51198"/>
    </source>
</evidence>
<keyword evidence="2 9" id="KW-0378">Hydrolase</keyword>
<dbReference type="GO" id="GO:0005524">
    <property type="term" value="F:ATP binding"/>
    <property type="evidence" value="ECO:0007669"/>
    <property type="project" value="UniProtKB-UniRule"/>
</dbReference>
<dbReference type="Proteomes" id="UP000000267">
    <property type="component" value="Unassembled WGS sequence"/>
</dbReference>
<evidence type="ECO:0000313" key="12">
    <source>
        <dbReference type="EMBL" id="EDO16295.1"/>
    </source>
</evidence>
<evidence type="ECO:0000256" key="1">
    <source>
        <dbReference type="ARBA" id="ARBA00022741"/>
    </source>
</evidence>
<evidence type="ECO:0000256" key="8">
    <source>
        <dbReference type="ARBA" id="ARBA00048988"/>
    </source>
</evidence>
<keyword evidence="4 9" id="KW-0067">ATP-binding</keyword>
<dbReference type="Gene3D" id="3.40.50.300">
    <property type="entry name" value="P-loop containing nucleotide triphosphate hydrolases"/>
    <property type="match status" value="2"/>
</dbReference>
<dbReference type="AlphaFoldDB" id="A7TN77"/>
<dbReference type="SUPFAM" id="SSF52540">
    <property type="entry name" value="P-loop containing nucleoside triphosphate hydrolases"/>
    <property type="match status" value="1"/>
</dbReference>
<feature type="non-terminal residue" evidence="12">
    <location>
        <position position="614"/>
    </location>
</feature>
<evidence type="ECO:0000256" key="4">
    <source>
        <dbReference type="ARBA" id="ARBA00022840"/>
    </source>
</evidence>
<evidence type="ECO:0000313" key="13">
    <source>
        <dbReference type="Proteomes" id="UP000000267"/>
    </source>
</evidence>
<keyword evidence="13" id="KW-1185">Reference proteome</keyword>
<reference evidence="12 13" key="1">
    <citation type="journal article" date="2007" name="Proc. Natl. Acad. Sci. U.S.A.">
        <title>Independent sorting-out of thousands of duplicated gene pairs in two yeast species descended from a whole-genome duplication.</title>
        <authorList>
            <person name="Scannell D.R."/>
            <person name="Frank A.C."/>
            <person name="Conant G.C."/>
            <person name="Byrne K.P."/>
            <person name="Woolfit M."/>
            <person name="Wolfe K.H."/>
        </authorList>
    </citation>
    <scope>NUCLEOTIDE SEQUENCE [LARGE SCALE GENOMIC DNA]</scope>
    <source>
        <strain evidence="13">ATCC 22028 / DSM 70294 / BCRC 21397 / CBS 2163 / NBRC 10782 / NRRL Y-8283 / UCD 57-17</strain>
    </source>
</reference>
<evidence type="ECO:0000256" key="3">
    <source>
        <dbReference type="ARBA" id="ARBA00022806"/>
    </source>
</evidence>
<organism evidence="13">
    <name type="scientific">Vanderwaltozyma polyspora (strain ATCC 22028 / DSM 70294 / BCRC 21397 / CBS 2163 / NBRC 10782 / NRRL Y-8283 / UCD 57-17)</name>
    <name type="common">Kluyveromyces polysporus</name>
    <dbReference type="NCBI Taxonomy" id="436907"/>
    <lineage>
        <taxon>Eukaryota</taxon>
        <taxon>Fungi</taxon>
        <taxon>Dikarya</taxon>
        <taxon>Ascomycota</taxon>
        <taxon>Saccharomycotina</taxon>
        <taxon>Saccharomycetes</taxon>
        <taxon>Saccharomycetales</taxon>
        <taxon>Saccharomycetaceae</taxon>
        <taxon>Vanderwaltozyma</taxon>
    </lineage>
</organism>